<dbReference type="OrthoDB" id="6931947at2759"/>
<name>A0A8K0NXP7_LADFU</name>
<dbReference type="InterPro" id="IPR028002">
    <property type="entry name" value="Myb_DNA-bind_5"/>
</dbReference>
<dbReference type="AlphaFoldDB" id="A0A8K0NXP7"/>
<comment type="subunit">
    <text evidence="1">Self-associates forming complexes of several hundred monomers.</text>
</comment>
<dbReference type="Proteomes" id="UP000792457">
    <property type="component" value="Unassembled WGS sequence"/>
</dbReference>
<evidence type="ECO:0000256" key="3">
    <source>
        <dbReference type="ARBA" id="ARBA00025466"/>
    </source>
</evidence>
<evidence type="ECO:0000313" key="5">
    <source>
        <dbReference type="EMBL" id="KAG8223624.1"/>
    </source>
</evidence>
<sequence length="143" mass="15959">MATRDTRASPLQLEKLLPCMEEHSEFAHGRLVGQQGRKMATEMWEILSASLNALGSGPPKPVFKWQKCWGDWKSNVKKKAQKLRAHTRGTGGGPPCHPLSDIEGRLLEWMTPEGVEGDPNLPEAGGFTDIPLEVIYDEVVEYY</sequence>
<gene>
    <name evidence="5" type="ORF">J437_LFUL003492</name>
</gene>
<dbReference type="EMBL" id="KZ308168">
    <property type="protein sequence ID" value="KAG8223624.1"/>
    <property type="molecule type" value="Genomic_DNA"/>
</dbReference>
<comment type="function">
    <text evidence="3">Involved in transvection phenomena (= synapsis-dependent gene expression), where the synaptic pairing of chromosomes carrying genes with which zeste interacts influences the expression of these genes. Zeste binds to DNA and stimulates transcription from a nearby promoter.</text>
</comment>
<accession>A0A8K0NXP7</accession>
<keyword evidence="6" id="KW-1185">Reference proteome</keyword>
<dbReference type="Pfam" id="PF13873">
    <property type="entry name" value="Myb_DNA-bind_5"/>
    <property type="match status" value="1"/>
</dbReference>
<evidence type="ECO:0000259" key="4">
    <source>
        <dbReference type="Pfam" id="PF13873"/>
    </source>
</evidence>
<evidence type="ECO:0000256" key="1">
    <source>
        <dbReference type="ARBA" id="ARBA00011764"/>
    </source>
</evidence>
<protein>
    <recommendedName>
        <fullName evidence="2">Regulatory protein zeste</fullName>
    </recommendedName>
</protein>
<comment type="caution">
    <text evidence="5">The sequence shown here is derived from an EMBL/GenBank/DDBJ whole genome shotgun (WGS) entry which is preliminary data.</text>
</comment>
<evidence type="ECO:0000256" key="2">
    <source>
        <dbReference type="ARBA" id="ARBA00016807"/>
    </source>
</evidence>
<feature type="domain" description="Myb/SANT-like DNA-binding" evidence="4">
    <location>
        <begin position="4"/>
        <end position="81"/>
    </location>
</feature>
<organism evidence="5 6">
    <name type="scientific">Ladona fulva</name>
    <name type="common">Scarce chaser dragonfly</name>
    <name type="synonym">Libellula fulva</name>
    <dbReference type="NCBI Taxonomy" id="123851"/>
    <lineage>
        <taxon>Eukaryota</taxon>
        <taxon>Metazoa</taxon>
        <taxon>Ecdysozoa</taxon>
        <taxon>Arthropoda</taxon>
        <taxon>Hexapoda</taxon>
        <taxon>Insecta</taxon>
        <taxon>Pterygota</taxon>
        <taxon>Palaeoptera</taxon>
        <taxon>Odonata</taxon>
        <taxon>Epiprocta</taxon>
        <taxon>Anisoptera</taxon>
        <taxon>Libelluloidea</taxon>
        <taxon>Libellulidae</taxon>
        <taxon>Ladona</taxon>
    </lineage>
</organism>
<reference evidence="5" key="1">
    <citation type="submission" date="2013-04" db="EMBL/GenBank/DDBJ databases">
        <authorList>
            <person name="Qu J."/>
            <person name="Murali S.C."/>
            <person name="Bandaranaike D."/>
            <person name="Bellair M."/>
            <person name="Blankenburg K."/>
            <person name="Chao H."/>
            <person name="Dinh H."/>
            <person name="Doddapaneni H."/>
            <person name="Downs B."/>
            <person name="Dugan-Rocha S."/>
            <person name="Elkadiri S."/>
            <person name="Gnanaolivu R.D."/>
            <person name="Hernandez B."/>
            <person name="Javaid M."/>
            <person name="Jayaseelan J.C."/>
            <person name="Lee S."/>
            <person name="Li M."/>
            <person name="Ming W."/>
            <person name="Munidasa M."/>
            <person name="Muniz J."/>
            <person name="Nguyen L."/>
            <person name="Ongeri F."/>
            <person name="Osuji N."/>
            <person name="Pu L.-L."/>
            <person name="Puazo M."/>
            <person name="Qu C."/>
            <person name="Quiroz J."/>
            <person name="Raj R."/>
            <person name="Weissenberger G."/>
            <person name="Xin Y."/>
            <person name="Zou X."/>
            <person name="Han Y."/>
            <person name="Richards S."/>
            <person name="Worley K."/>
            <person name="Muzny D."/>
            <person name="Gibbs R."/>
        </authorList>
    </citation>
    <scope>NUCLEOTIDE SEQUENCE</scope>
    <source>
        <strain evidence="5">Sampled in the wild</strain>
    </source>
</reference>
<proteinExistence type="predicted"/>
<evidence type="ECO:0000313" key="6">
    <source>
        <dbReference type="Proteomes" id="UP000792457"/>
    </source>
</evidence>
<reference evidence="5" key="2">
    <citation type="submission" date="2017-10" db="EMBL/GenBank/DDBJ databases">
        <title>Ladona fulva Genome sequencing and assembly.</title>
        <authorList>
            <person name="Murali S."/>
            <person name="Richards S."/>
            <person name="Bandaranaike D."/>
            <person name="Bellair M."/>
            <person name="Blankenburg K."/>
            <person name="Chao H."/>
            <person name="Dinh H."/>
            <person name="Doddapaneni H."/>
            <person name="Dugan-Rocha S."/>
            <person name="Elkadiri S."/>
            <person name="Gnanaolivu R."/>
            <person name="Hernandez B."/>
            <person name="Skinner E."/>
            <person name="Javaid M."/>
            <person name="Lee S."/>
            <person name="Li M."/>
            <person name="Ming W."/>
            <person name="Munidasa M."/>
            <person name="Muniz J."/>
            <person name="Nguyen L."/>
            <person name="Hughes D."/>
            <person name="Osuji N."/>
            <person name="Pu L.-L."/>
            <person name="Puazo M."/>
            <person name="Qu C."/>
            <person name="Quiroz J."/>
            <person name="Raj R."/>
            <person name="Weissenberger G."/>
            <person name="Xin Y."/>
            <person name="Zou X."/>
            <person name="Han Y."/>
            <person name="Worley K."/>
            <person name="Muzny D."/>
            <person name="Gibbs R."/>
        </authorList>
    </citation>
    <scope>NUCLEOTIDE SEQUENCE</scope>
    <source>
        <strain evidence="5">Sampled in the wild</strain>
    </source>
</reference>